<dbReference type="EMBL" id="KV918764">
    <property type="protein sequence ID" value="OSX81262.1"/>
    <property type="molecule type" value="Genomic_DNA"/>
</dbReference>
<protein>
    <recommendedName>
        <fullName evidence="2">THIF-type NAD/FAD binding fold domain-containing protein</fullName>
    </recommendedName>
</protein>
<gene>
    <name evidence="3" type="ORF">BU14_0023s0066</name>
</gene>
<evidence type="ECO:0000256" key="1">
    <source>
        <dbReference type="SAM" id="MobiDB-lite"/>
    </source>
</evidence>
<feature type="compositionally biased region" description="Basic and acidic residues" evidence="1">
    <location>
        <begin position="312"/>
        <end position="321"/>
    </location>
</feature>
<feature type="region of interest" description="Disordered" evidence="1">
    <location>
        <begin position="434"/>
        <end position="483"/>
    </location>
</feature>
<name>A0A1X6PK56_PORUM</name>
<feature type="region of interest" description="Disordered" evidence="1">
    <location>
        <begin position="308"/>
        <end position="332"/>
    </location>
</feature>
<dbReference type="InterPro" id="IPR035985">
    <property type="entry name" value="Ubiquitin-activating_enz"/>
</dbReference>
<sequence>METTSAKPGGPTDRYDRQIRLWGEAGQRRLEAASVCVVTASATGTETLKNLVLPGVGAFTLVDGGTVSVRDYGANFFLTPDAAAVGTPRATAAVAALGELNEAAAGTALSDDLSTLLTADGEGPDADGAAAAAFVSAYTVVVATQMGEGHPALRRLARACWVTGVPLVVARSFGLYGTVRVVASPEATVLNARDGSADGGADLRLTAPWPALSALAAATDLDALDDAAHAHVPAVVLLLKALASWAAAHGGGIPSSMAERGAFKKRLAGLRRPSLRDEDNFDEAARAANIRAAADGAAGAPSPAVAAVLGHPRADPGRTERGGPAGGARAPAAAAAAAASTRRQRPPSADAAALHGGWASGADAAAADASSFWLHAAALRSFVETAGGGRLPVAGALPDMTSDTGSYVALQTVYAERAAADAAAVAAAAAELAPRRPVAATRRRSPSSRGRSVDAGYEGAGGGEGGGGGGGGGSGGSGGDTTPPVLAAWDEASVKDFCRHAAAVRVIRYRSLDDEWGPAARGGADGAASPTDGGAPTAAAVEGGLPPAAYTSAGYTGTVGGVFAANGGGGDGCGRDGGGGGDGGVGGDGAALPSGLPAHYEANAGDGGAPSAASLYVALRAADRFYGHHGRYPGETIYGEPDGVDVDGDAALVRDLAAGVRAEVGLPPAASDDGDVVEVVRAAAAELHPVAALVGGLAAQEVMKLVTKQFVPVNNTVVVNLVAGTTESFEA</sequence>
<feature type="compositionally biased region" description="Gly residues" evidence="1">
    <location>
        <begin position="458"/>
        <end position="479"/>
    </location>
</feature>
<dbReference type="Gene3D" id="3.40.50.720">
    <property type="entry name" value="NAD(P)-binding Rossmann-like Domain"/>
    <property type="match status" value="2"/>
</dbReference>
<dbReference type="AlphaFoldDB" id="A0A1X6PK56"/>
<dbReference type="InterPro" id="IPR045886">
    <property type="entry name" value="ThiF/MoeB/HesA"/>
</dbReference>
<evidence type="ECO:0000313" key="3">
    <source>
        <dbReference type="EMBL" id="OSX81262.1"/>
    </source>
</evidence>
<dbReference type="GO" id="GO:0045116">
    <property type="term" value="P:protein neddylation"/>
    <property type="evidence" value="ECO:0007669"/>
    <property type="project" value="TreeGrafter"/>
</dbReference>
<dbReference type="GO" id="GO:0019781">
    <property type="term" value="F:NEDD8 activating enzyme activity"/>
    <property type="evidence" value="ECO:0007669"/>
    <property type="project" value="TreeGrafter"/>
</dbReference>
<dbReference type="SUPFAM" id="SSF69572">
    <property type="entry name" value="Activating enzymes of the ubiquitin-like proteins"/>
    <property type="match status" value="3"/>
</dbReference>
<organism evidence="3 4">
    <name type="scientific">Porphyra umbilicalis</name>
    <name type="common">Purple laver</name>
    <name type="synonym">Red alga</name>
    <dbReference type="NCBI Taxonomy" id="2786"/>
    <lineage>
        <taxon>Eukaryota</taxon>
        <taxon>Rhodophyta</taxon>
        <taxon>Bangiophyceae</taxon>
        <taxon>Bangiales</taxon>
        <taxon>Bangiaceae</taxon>
        <taxon>Porphyra</taxon>
    </lineage>
</organism>
<dbReference type="InterPro" id="IPR000594">
    <property type="entry name" value="ThiF_NAD_FAD-bd"/>
</dbReference>
<reference evidence="3 4" key="1">
    <citation type="submission" date="2017-03" db="EMBL/GenBank/DDBJ databases">
        <title>WGS assembly of Porphyra umbilicalis.</title>
        <authorList>
            <person name="Brawley S.H."/>
            <person name="Blouin N.A."/>
            <person name="Ficko-Blean E."/>
            <person name="Wheeler G.L."/>
            <person name="Lohr M."/>
            <person name="Goodson H.V."/>
            <person name="Jenkins J.W."/>
            <person name="Blaby-Haas C.E."/>
            <person name="Helliwell K.E."/>
            <person name="Chan C."/>
            <person name="Marriage T."/>
            <person name="Bhattacharya D."/>
            <person name="Klein A.S."/>
            <person name="Badis Y."/>
            <person name="Brodie J."/>
            <person name="Cao Y."/>
            <person name="Collen J."/>
            <person name="Dittami S.M."/>
            <person name="Gachon C.M."/>
            <person name="Green B.R."/>
            <person name="Karpowicz S."/>
            <person name="Kim J.W."/>
            <person name="Kudahl U."/>
            <person name="Lin S."/>
            <person name="Michel G."/>
            <person name="Mittag M."/>
            <person name="Olson B.J."/>
            <person name="Pangilinan J."/>
            <person name="Peng Y."/>
            <person name="Qiu H."/>
            <person name="Shu S."/>
            <person name="Singer J.T."/>
            <person name="Smith A.G."/>
            <person name="Sprecher B.N."/>
            <person name="Wagner V."/>
            <person name="Wang W."/>
            <person name="Wang Z.-Y."/>
            <person name="Yan J."/>
            <person name="Yarish C."/>
            <person name="Zoeuner-Riek S."/>
            <person name="Zhuang Y."/>
            <person name="Zou Y."/>
            <person name="Lindquist E.A."/>
            <person name="Grimwood J."/>
            <person name="Barry K."/>
            <person name="Rokhsar D.S."/>
            <person name="Schmutz J."/>
            <person name="Stiller J.W."/>
            <person name="Grossman A.R."/>
            <person name="Prochnik S.E."/>
        </authorList>
    </citation>
    <scope>NUCLEOTIDE SEQUENCE [LARGE SCALE GENOMIC DNA]</scope>
    <source>
        <strain evidence="3">4086291</strain>
    </source>
</reference>
<feature type="region of interest" description="Disordered" evidence="1">
    <location>
        <begin position="516"/>
        <end position="540"/>
    </location>
</feature>
<evidence type="ECO:0000313" key="4">
    <source>
        <dbReference type="Proteomes" id="UP000218209"/>
    </source>
</evidence>
<dbReference type="PANTHER" id="PTHR10953">
    <property type="entry name" value="UBIQUITIN-ACTIVATING ENZYME E1"/>
    <property type="match status" value="1"/>
</dbReference>
<dbReference type="Proteomes" id="UP000218209">
    <property type="component" value="Unassembled WGS sequence"/>
</dbReference>
<dbReference type="OrthoDB" id="1708823at2759"/>
<feature type="domain" description="THIF-type NAD/FAD binding fold" evidence="2">
    <location>
        <begin position="15"/>
        <end position="720"/>
    </location>
</feature>
<dbReference type="GO" id="GO:0005737">
    <property type="term" value="C:cytoplasm"/>
    <property type="evidence" value="ECO:0007669"/>
    <property type="project" value="TreeGrafter"/>
</dbReference>
<accession>A0A1X6PK56</accession>
<proteinExistence type="predicted"/>
<dbReference type="PANTHER" id="PTHR10953:SF29">
    <property type="entry name" value="NEDD8-ACTIVATING ENZYME E1 REGULATORY SUBUNIT"/>
    <property type="match status" value="1"/>
</dbReference>
<keyword evidence="4" id="KW-1185">Reference proteome</keyword>
<evidence type="ECO:0000259" key="2">
    <source>
        <dbReference type="Pfam" id="PF00899"/>
    </source>
</evidence>
<dbReference type="Pfam" id="PF00899">
    <property type="entry name" value="ThiF"/>
    <property type="match status" value="1"/>
</dbReference>
<feature type="compositionally biased region" description="Low complexity" evidence="1">
    <location>
        <begin position="517"/>
        <end position="528"/>
    </location>
</feature>